<feature type="transmembrane region" description="Helical" evidence="6">
    <location>
        <begin position="28"/>
        <end position="47"/>
    </location>
</feature>
<dbReference type="Gene3D" id="1.20.1250.20">
    <property type="entry name" value="MFS general substrate transporter like domains"/>
    <property type="match status" value="2"/>
</dbReference>
<dbReference type="CDD" id="cd17324">
    <property type="entry name" value="MFS_NepI_like"/>
    <property type="match status" value="1"/>
</dbReference>
<dbReference type="GO" id="GO:0005886">
    <property type="term" value="C:plasma membrane"/>
    <property type="evidence" value="ECO:0007669"/>
    <property type="project" value="UniProtKB-SubCell"/>
</dbReference>
<dbReference type="InterPro" id="IPR020846">
    <property type="entry name" value="MFS_dom"/>
</dbReference>
<feature type="transmembrane region" description="Helical" evidence="6">
    <location>
        <begin position="314"/>
        <end position="331"/>
    </location>
</feature>
<feature type="transmembrane region" description="Helical" evidence="6">
    <location>
        <begin position="287"/>
        <end position="308"/>
    </location>
</feature>
<evidence type="ECO:0000256" key="2">
    <source>
        <dbReference type="ARBA" id="ARBA00022475"/>
    </source>
</evidence>
<feature type="transmembrane region" description="Helical" evidence="6">
    <location>
        <begin position="246"/>
        <end position="266"/>
    </location>
</feature>
<keyword evidence="4 6" id="KW-1133">Transmembrane helix</keyword>
<dbReference type="Pfam" id="PF07690">
    <property type="entry name" value="MFS_1"/>
    <property type="match status" value="1"/>
</dbReference>
<dbReference type="Proteomes" id="UP000078124">
    <property type="component" value="Unassembled WGS sequence"/>
</dbReference>
<evidence type="ECO:0000259" key="7">
    <source>
        <dbReference type="PROSITE" id="PS50850"/>
    </source>
</evidence>
<dbReference type="InterPro" id="IPR050189">
    <property type="entry name" value="MFS_Efflux_Transporters"/>
</dbReference>
<dbReference type="PROSITE" id="PS50850">
    <property type="entry name" value="MFS"/>
    <property type="match status" value="1"/>
</dbReference>
<evidence type="ECO:0000256" key="5">
    <source>
        <dbReference type="ARBA" id="ARBA00023136"/>
    </source>
</evidence>
<dbReference type="EMBL" id="FLAC01000032">
    <property type="protein sequence ID" value="SAQ11879.1"/>
    <property type="molecule type" value="Genomic_DNA"/>
</dbReference>
<evidence type="ECO:0000256" key="6">
    <source>
        <dbReference type="SAM" id="Phobius"/>
    </source>
</evidence>
<evidence type="ECO:0000256" key="1">
    <source>
        <dbReference type="ARBA" id="ARBA00004651"/>
    </source>
</evidence>
<evidence type="ECO:0000256" key="4">
    <source>
        <dbReference type="ARBA" id="ARBA00022989"/>
    </source>
</evidence>
<feature type="transmembrane region" description="Helical" evidence="6">
    <location>
        <begin position="114"/>
        <end position="136"/>
    </location>
</feature>
<feature type="domain" description="Major facilitator superfamily (MFS) profile" evidence="7">
    <location>
        <begin position="1"/>
        <end position="335"/>
    </location>
</feature>
<dbReference type="InterPro" id="IPR011701">
    <property type="entry name" value="MFS"/>
</dbReference>
<feature type="transmembrane region" description="Helical" evidence="6">
    <location>
        <begin position="90"/>
        <end position="108"/>
    </location>
</feature>
<feature type="transmembrane region" description="Helical" evidence="6">
    <location>
        <begin position="195"/>
        <end position="213"/>
    </location>
</feature>
<proteinExistence type="predicted"/>
<keyword evidence="5 6" id="KW-0472">Membrane</keyword>
<feature type="transmembrane region" description="Helical" evidence="6">
    <location>
        <begin position="6"/>
        <end position="21"/>
    </location>
</feature>
<reference evidence="8 9" key="1">
    <citation type="submission" date="2016-05" db="EMBL/GenBank/DDBJ databases">
        <authorList>
            <consortium name="Pathogen Informatics"/>
        </authorList>
    </citation>
    <scope>NUCLEOTIDE SEQUENCE [LARGE SCALE GENOMIC DNA]</scope>
    <source>
        <strain evidence="8 9">2880STDY5682802</strain>
    </source>
</reference>
<dbReference type="PANTHER" id="PTHR43124">
    <property type="entry name" value="PURINE EFFLUX PUMP PBUE"/>
    <property type="match status" value="1"/>
</dbReference>
<organism evidence="8 9">
    <name type="scientific">Raoultella planticola</name>
    <name type="common">Klebsiella planticola</name>
    <dbReference type="NCBI Taxonomy" id="575"/>
    <lineage>
        <taxon>Bacteria</taxon>
        <taxon>Pseudomonadati</taxon>
        <taxon>Pseudomonadota</taxon>
        <taxon>Gammaproteobacteria</taxon>
        <taxon>Enterobacterales</taxon>
        <taxon>Enterobacteriaceae</taxon>
        <taxon>Klebsiella/Raoultella group</taxon>
        <taxon>Raoultella</taxon>
    </lineage>
</organism>
<accession>A0A8G2A1Y0</accession>
<dbReference type="InterPro" id="IPR036259">
    <property type="entry name" value="MFS_trans_sf"/>
</dbReference>
<dbReference type="GO" id="GO:0022857">
    <property type="term" value="F:transmembrane transporter activity"/>
    <property type="evidence" value="ECO:0007669"/>
    <property type="project" value="InterPro"/>
</dbReference>
<evidence type="ECO:0000313" key="9">
    <source>
        <dbReference type="Proteomes" id="UP000078124"/>
    </source>
</evidence>
<evidence type="ECO:0000256" key="3">
    <source>
        <dbReference type="ARBA" id="ARBA00022692"/>
    </source>
</evidence>
<feature type="transmembrane region" description="Helical" evidence="6">
    <location>
        <begin position="53"/>
        <end position="78"/>
    </location>
</feature>
<name>A0A8G2A1Y0_RAOPL</name>
<dbReference type="PANTHER" id="PTHR43124:SF3">
    <property type="entry name" value="CHLORAMPHENICOL EFFLUX PUMP RV0191"/>
    <property type="match status" value="1"/>
</dbReference>
<dbReference type="AlphaFoldDB" id="A0A8G2A1Y0"/>
<dbReference type="SUPFAM" id="SSF103473">
    <property type="entry name" value="MFS general substrate transporter"/>
    <property type="match status" value="1"/>
</dbReference>
<keyword evidence="2" id="KW-1003">Cell membrane</keyword>
<evidence type="ECO:0000313" key="8">
    <source>
        <dbReference type="EMBL" id="SAQ11879.1"/>
    </source>
</evidence>
<feature type="transmembrane region" description="Helical" evidence="6">
    <location>
        <begin position="157"/>
        <end position="180"/>
    </location>
</feature>
<feature type="transmembrane region" description="Helical" evidence="6">
    <location>
        <begin position="220"/>
        <end position="240"/>
    </location>
</feature>
<gene>
    <name evidence="8" type="primary">ydhP_4</name>
    <name evidence="8" type="ORF">SAMEA2273876_05168</name>
</gene>
<keyword evidence="3 6" id="KW-0812">Transmembrane</keyword>
<protein>
    <submittedName>
        <fullName evidence="8">Major facilitator family transporter</fullName>
    </submittedName>
</protein>
<sequence>MISAYAIGAIIGAPLLTLLGASMARRKLLLVTLMLVIIGNLATVFSTGFNELFIARLLSGIPHGTYFGVAGLVVASAVPLQERARAISRFMLGVTLSIVVGTPLATFIGQLFGWYWAFIQVCLLAFITLVMIVYLLPVNPHEKRSAPRTELNAMMNIQVWLTLGIAAIGFAGMFCIYSYLAPALINITHLTPHGIPPMLVLFGVGTVIGNVIGGRLCTRFRFDSVGIILSLSAIFMLVYPSAMHNILSAAAGVLLVGCLMALAPALQVRLFEVASSAPSLAAASNHAAFNIANAIGPWLGGMAVAAGYGWTSTGYIGAVMALGGLGIWYISKRLESRKSSSSEVKT</sequence>
<comment type="subcellular location">
    <subcellularLocation>
        <location evidence="1">Cell membrane</location>
        <topology evidence="1">Multi-pass membrane protein</topology>
    </subcellularLocation>
</comment>
<comment type="caution">
    <text evidence="8">The sequence shown here is derived from an EMBL/GenBank/DDBJ whole genome shotgun (WGS) entry which is preliminary data.</text>
</comment>